<dbReference type="InterPro" id="IPR036034">
    <property type="entry name" value="PDZ_sf"/>
</dbReference>
<dbReference type="SUPFAM" id="SSF55486">
    <property type="entry name" value="Metalloproteases ('zincins'), catalytic domain"/>
    <property type="match status" value="1"/>
</dbReference>
<dbReference type="InterPro" id="IPR027268">
    <property type="entry name" value="Peptidase_M4/M1_CTD_sf"/>
</dbReference>
<feature type="signal peptide" evidence="1">
    <location>
        <begin position="1"/>
        <end position="24"/>
    </location>
</feature>
<feature type="chain" id="PRO_5021965142" evidence="1">
    <location>
        <begin position="25"/>
        <end position="598"/>
    </location>
</feature>
<comment type="caution">
    <text evidence="3">The sequence shown here is derived from an EMBL/GenBank/DDBJ whole genome shotgun (WGS) entry which is preliminary data.</text>
</comment>
<evidence type="ECO:0000259" key="2">
    <source>
        <dbReference type="PROSITE" id="PS50106"/>
    </source>
</evidence>
<dbReference type="SMART" id="SM00228">
    <property type="entry name" value="PDZ"/>
    <property type="match status" value="1"/>
</dbReference>
<organism evidence="3 4">
    <name type="scientific">Mucilaginibacter frigoritolerans</name>
    <dbReference type="NCBI Taxonomy" id="652788"/>
    <lineage>
        <taxon>Bacteria</taxon>
        <taxon>Pseudomonadati</taxon>
        <taxon>Bacteroidota</taxon>
        <taxon>Sphingobacteriia</taxon>
        <taxon>Sphingobacteriales</taxon>
        <taxon>Sphingobacteriaceae</taxon>
        <taxon>Mucilaginibacter</taxon>
    </lineage>
</organism>
<dbReference type="PIRSF" id="PIRSF016493">
    <property type="entry name" value="Glycyl_aminpptds"/>
    <property type="match status" value="1"/>
</dbReference>
<reference evidence="3 4" key="1">
    <citation type="submission" date="2019-07" db="EMBL/GenBank/DDBJ databases">
        <title>Genomic Encyclopedia of Archaeal and Bacterial Type Strains, Phase II (KMG-II): from individual species to whole genera.</title>
        <authorList>
            <person name="Goeker M."/>
        </authorList>
    </citation>
    <scope>NUCLEOTIDE SEQUENCE [LARGE SCALE GENOMIC DNA]</scope>
    <source>
        <strain evidence="3 4">ATCC BAA-1854</strain>
    </source>
</reference>
<sequence>MKTIKLVALFFTLLFIMDDTISQAAGAVQIAYTVTFPEAQAHYADVEMNISGLQQNTLDLKMPVWTPGSYLVREFAKNVESFSATAKGKLLATPKINKNCWQINTTGLSSVTVKYRVYCFEISVRTSFIDASHAFISPTGIFLYPDKMLQSPSTVHIIPYQGWTKISTSLEPVNGNAFTRHAPNYDILFDSPIEVGNQDIFGFDAAGVKYEVCMVGGGNYDKERLKVDMAKIVEQETAVFGENPNKHYVFIVHNYARGGGGLEHLSSTTLGASRDSYGTEAGYHNFLSLVAHEHFHLWNVKRLRPIVLGPFNYDTENYTTDLWIAEGFTAYYQNIILRHANLTTPDGYLDAISNEINVIENQPGHLVQPLAESSFDAWIKAYRPNENSYNTTISYYDKGAAVGMLLDLEIINDSKGKYSLDDVMKYMYDTYYKTKKRGYTDAEFKQGFEKFAGKNLDDFYKKYITGLTPIDYNKYLGYAGYKIIDELADSNDPTLGVNIAASGKKIVTSVIRGTAAWIDGINVNDELVSIDGVPVTDATTMLTGKKVGDKITVNVLRDGLPLTLPVTLLRNNRLKYKVISLPDATAQQFAVRKKWLKL</sequence>
<keyword evidence="1" id="KW-0732">Signal</keyword>
<proteinExistence type="predicted"/>
<dbReference type="Pfam" id="PF05299">
    <property type="entry name" value="Peptidase_M61"/>
    <property type="match status" value="1"/>
</dbReference>
<dbReference type="AlphaFoldDB" id="A0A562U3P9"/>
<dbReference type="Pfam" id="PF17899">
    <property type="entry name" value="Peptidase_M61_N"/>
    <property type="match status" value="1"/>
</dbReference>
<keyword evidence="3" id="KW-0645">Protease</keyword>
<dbReference type="EMBL" id="VLLI01000006">
    <property type="protein sequence ID" value="TWI99984.1"/>
    <property type="molecule type" value="Genomic_DNA"/>
</dbReference>
<accession>A0A562U3P9</accession>
<feature type="domain" description="PDZ" evidence="2">
    <location>
        <begin position="483"/>
        <end position="559"/>
    </location>
</feature>
<dbReference type="PROSITE" id="PS50106">
    <property type="entry name" value="PDZ"/>
    <property type="match status" value="1"/>
</dbReference>
<evidence type="ECO:0000313" key="4">
    <source>
        <dbReference type="Proteomes" id="UP000317010"/>
    </source>
</evidence>
<protein>
    <submittedName>
        <fullName evidence="3">Putative metalloprotease with PDZ domain</fullName>
    </submittedName>
</protein>
<dbReference type="Proteomes" id="UP000317010">
    <property type="component" value="Unassembled WGS sequence"/>
</dbReference>
<gene>
    <name evidence="3" type="ORF">JN11_02400</name>
</gene>
<dbReference type="Gene3D" id="2.30.42.10">
    <property type="match status" value="1"/>
</dbReference>
<keyword evidence="3" id="KW-0482">Metalloprotease</keyword>
<dbReference type="Gene3D" id="1.10.390.10">
    <property type="entry name" value="Neutral Protease Domain 2"/>
    <property type="match status" value="1"/>
</dbReference>
<dbReference type="GO" id="GO:0008237">
    <property type="term" value="F:metallopeptidase activity"/>
    <property type="evidence" value="ECO:0007669"/>
    <property type="project" value="UniProtKB-KW"/>
</dbReference>
<dbReference type="GO" id="GO:0006508">
    <property type="term" value="P:proteolysis"/>
    <property type="evidence" value="ECO:0007669"/>
    <property type="project" value="UniProtKB-KW"/>
</dbReference>
<keyword evidence="4" id="KW-1185">Reference proteome</keyword>
<keyword evidence="3" id="KW-0378">Hydrolase</keyword>
<dbReference type="Pfam" id="PF13180">
    <property type="entry name" value="PDZ_2"/>
    <property type="match status" value="1"/>
</dbReference>
<dbReference type="InterPro" id="IPR024191">
    <property type="entry name" value="Peptidase_M61"/>
</dbReference>
<dbReference type="InterPro" id="IPR007963">
    <property type="entry name" value="Peptidase_M61_catalytic"/>
</dbReference>
<dbReference type="Gene3D" id="2.60.40.3650">
    <property type="match status" value="1"/>
</dbReference>
<evidence type="ECO:0000256" key="1">
    <source>
        <dbReference type="SAM" id="SignalP"/>
    </source>
</evidence>
<dbReference type="OrthoDB" id="9778516at2"/>
<dbReference type="RefSeq" id="WP_144912772.1">
    <property type="nucleotide sequence ID" value="NZ_VLLI01000006.1"/>
</dbReference>
<dbReference type="SUPFAM" id="SSF50156">
    <property type="entry name" value="PDZ domain-like"/>
    <property type="match status" value="1"/>
</dbReference>
<dbReference type="InterPro" id="IPR040756">
    <property type="entry name" value="Peptidase_M61_N"/>
</dbReference>
<dbReference type="InterPro" id="IPR001478">
    <property type="entry name" value="PDZ"/>
</dbReference>
<name>A0A562U3P9_9SPHI</name>
<evidence type="ECO:0000313" key="3">
    <source>
        <dbReference type="EMBL" id="TWI99984.1"/>
    </source>
</evidence>